<proteinExistence type="predicted"/>
<feature type="region of interest" description="Disordered" evidence="1">
    <location>
        <begin position="5"/>
        <end position="42"/>
    </location>
</feature>
<dbReference type="EMBL" id="CAJNDS010001073">
    <property type="protein sequence ID" value="CAE7246276.1"/>
    <property type="molecule type" value="Genomic_DNA"/>
</dbReference>
<evidence type="ECO:0000256" key="1">
    <source>
        <dbReference type="SAM" id="MobiDB-lite"/>
    </source>
</evidence>
<comment type="caution">
    <text evidence="2">The sequence shown here is derived from an EMBL/GenBank/DDBJ whole genome shotgun (WGS) entry which is preliminary data.</text>
</comment>
<dbReference type="OrthoDB" id="10599123at2759"/>
<accession>A0A812LFX6</accession>
<sequence length="141" mass="15913">MRVLVQRRNLGREEAPRRKRQRRLTHEDDLPTAKRRTVTAGAEYEASADDGLAAVRAALDDALCHLLGRRPTADDRLFHFDGDSLKATIELPTLSPPRHLDCLAAVEPVDGQELSYSDLSREEKVSFQKSVEQKISHLMLK</sequence>
<evidence type="ECO:0000313" key="2">
    <source>
        <dbReference type="EMBL" id="CAE7246276.1"/>
    </source>
</evidence>
<evidence type="ECO:0000313" key="3">
    <source>
        <dbReference type="Proteomes" id="UP000604046"/>
    </source>
</evidence>
<keyword evidence="3" id="KW-1185">Reference proteome</keyword>
<dbReference type="AlphaFoldDB" id="A0A812LFX6"/>
<gene>
    <name evidence="2" type="ORF">SNAT2548_LOCUS11691</name>
</gene>
<reference evidence="2" key="1">
    <citation type="submission" date="2021-02" db="EMBL/GenBank/DDBJ databases">
        <authorList>
            <person name="Dougan E. K."/>
            <person name="Rhodes N."/>
            <person name="Thang M."/>
            <person name="Chan C."/>
        </authorList>
    </citation>
    <scope>NUCLEOTIDE SEQUENCE</scope>
</reference>
<organism evidence="2 3">
    <name type="scientific">Symbiodinium natans</name>
    <dbReference type="NCBI Taxonomy" id="878477"/>
    <lineage>
        <taxon>Eukaryota</taxon>
        <taxon>Sar</taxon>
        <taxon>Alveolata</taxon>
        <taxon>Dinophyceae</taxon>
        <taxon>Suessiales</taxon>
        <taxon>Symbiodiniaceae</taxon>
        <taxon>Symbiodinium</taxon>
    </lineage>
</organism>
<name>A0A812LFX6_9DINO</name>
<protein>
    <submittedName>
        <fullName evidence="2">Uncharacterized protein</fullName>
    </submittedName>
</protein>
<dbReference type="Proteomes" id="UP000604046">
    <property type="component" value="Unassembled WGS sequence"/>
</dbReference>
<feature type="non-terminal residue" evidence="2">
    <location>
        <position position="141"/>
    </location>
</feature>